<keyword evidence="1" id="KW-1133">Transmembrane helix</keyword>
<feature type="transmembrane region" description="Helical" evidence="1">
    <location>
        <begin position="6"/>
        <end position="26"/>
    </location>
</feature>
<keyword evidence="1" id="KW-0472">Membrane</keyword>
<evidence type="ECO:0000313" key="3">
    <source>
        <dbReference type="Proteomes" id="UP000649604"/>
    </source>
</evidence>
<evidence type="ECO:0000256" key="1">
    <source>
        <dbReference type="SAM" id="Phobius"/>
    </source>
</evidence>
<dbReference type="InterPro" id="IPR005133">
    <property type="entry name" value="PhaG_MnhG_YufB"/>
</dbReference>
<feature type="transmembrane region" description="Helical" evidence="1">
    <location>
        <begin position="64"/>
        <end position="87"/>
    </location>
</feature>
<dbReference type="AlphaFoldDB" id="A0A9D5Q4T1"/>
<protein>
    <submittedName>
        <fullName evidence="2">Cation:proton antiporter</fullName>
    </submittedName>
</protein>
<dbReference type="NCBIfam" id="TIGR01300">
    <property type="entry name" value="CPA3_mnhG_phaG"/>
    <property type="match status" value="1"/>
</dbReference>
<feature type="transmembrane region" description="Helical" evidence="1">
    <location>
        <begin position="38"/>
        <end position="58"/>
    </location>
</feature>
<gene>
    <name evidence="2" type="ORF">GF339_01555</name>
</gene>
<evidence type="ECO:0000313" key="2">
    <source>
        <dbReference type="EMBL" id="MBD3323236.1"/>
    </source>
</evidence>
<dbReference type="EMBL" id="WJJP01000043">
    <property type="protein sequence ID" value="MBD3323236.1"/>
    <property type="molecule type" value="Genomic_DNA"/>
</dbReference>
<proteinExistence type="predicted"/>
<organism evidence="2 3">
    <name type="scientific">candidate division KSB3 bacterium</name>
    <dbReference type="NCBI Taxonomy" id="2044937"/>
    <lineage>
        <taxon>Bacteria</taxon>
        <taxon>candidate division KSB3</taxon>
    </lineage>
</organism>
<dbReference type="PANTHER" id="PTHR34703">
    <property type="entry name" value="ANTIPORTER SUBUNIT MNHG2-RELATED"/>
    <property type="match status" value="1"/>
</dbReference>
<keyword evidence="1" id="KW-0812">Transmembrane</keyword>
<comment type="caution">
    <text evidence="2">The sequence shown here is derived from an EMBL/GenBank/DDBJ whole genome shotgun (WGS) entry which is preliminary data.</text>
</comment>
<accession>A0A9D5Q4T1</accession>
<dbReference type="GO" id="GO:0015385">
    <property type="term" value="F:sodium:proton antiporter activity"/>
    <property type="evidence" value="ECO:0007669"/>
    <property type="project" value="TreeGrafter"/>
</dbReference>
<reference evidence="2" key="1">
    <citation type="submission" date="2019-11" db="EMBL/GenBank/DDBJ databases">
        <title>Microbial mats filling the niche in hypersaline microbial mats.</title>
        <authorList>
            <person name="Wong H.L."/>
            <person name="Macleod F.I."/>
            <person name="White R.A. III"/>
            <person name="Burns B.P."/>
        </authorList>
    </citation>
    <scope>NUCLEOTIDE SEQUENCE</scope>
    <source>
        <strain evidence="2">Rbin_158</strain>
    </source>
</reference>
<sequence length="105" mass="11705">MIWLVQAFLFMGMVFSVMGNIGVLMFPDVYTRLQASSTCSTTSVVSIFIAAMLSTGLSPLTGKILVITLFFLISSPVSSYIVARFAWNQEIVPWRKLKPRHKDIA</sequence>
<name>A0A9D5Q4T1_9BACT</name>
<dbReference type="PANTHER" id="PTHR34703:SF1">
    <property type="entry name" value="ANTIPORTER SUBUNIT MNHG2-RELATED"/>
    <property type="match status" value="1"/>
</dbReference>
<dbReference type="Proteomes" id="UP000649604">
    <property type="component" value="Unassembled WGS sequence"/>
</dbReference>
<dbReference type="Pfam" id="PF03334">
    <property type="entry name" value="PhaG_MnhG_YufB"/>
    <property type="match status" value="1"/>
</dbReference>